<proteinExistence type="predicted"/>
<accession>A0A511D7I4</accession>
<name>A0A511D7I4_9PSEU</name>
<evidence type="ECO:0000313" key="2">
    <source>
        <dbReference type="Proteomes" id="UP000321328"/>
    </source>
</evidence>
<dbReference type="EMBL" id="BJVI01000087">
    <property type="protein sequence ID" value="GEL20722.1"/>
    <property type="molecule type" value="Genomic_DNA"/>
</dbReference>
<dbReference type="RefSeq" id="WP_051233530.1">
    <property type="nucleotide sequence ID" value="NZ_AUII01000051.1"/>
</dbReference>
<keyword evidence="2" id="KW-1185">Reference proteome</keyword>
<sequence>MGDERLFWRSDVDVGGWIAPRLGPFDGRVCTVVPRGFEAYVRILHPVSNDQDPDGPDYYTWAQVCAFTGRRPHALMQWRAISGGWADGREPIPIDHPWPGENPEIGFLTAESLAALCAVLARFTRPDAECFFALWEGYGWIHGSPAVVALGPGGWSATVPPAFPREIMDGPRLRHPHRDYILFSGPLSAAGSLHVPGPWEQTPNIIWPEDQSWCVASEIDFDSTVAAGSRELVDALLAAPGLEVWEVGPDDSLAFDGDRVNT</sequence>
<dbReference type="Proteomes" id="UP000321328">
    <property type="component" value="Unassembled WGS sequence"/>
</dbReference>
<dbReference type="OrthoDB" id="2426596at2"/>
<dbReference type="STRING" id="1123024.GCA_000423625_04914"/>
<protein>
    <submittedName>
        <fullName evidence="1">Uncharacterized protein</fullName>
    </submittedName>
</protein>
<comment type="caution">
    <text evidence="1">The sequence shown here is derived from an EMBL/GenBank/DDBJ whole genome shotgun (WGS) entry which is preliminary data.</text>
</comment>
<gene>
    <name evidence="1" type="ORF">PA7_45590</name>
</gene>
<evidence type="ECO:0000313" key="1">
    <source>
        <dbReference type="EMBL" id="GEL20722.1"/>
    </source>
</evidence>
<organism evidence="1 2">
    <name type="scientific">Pseudonocardia asaccharolytica DSM 44247 = NBRC 16224</name>
    <dbReference type="NCBI Taxonomy" id="1123024"/>
    <lineage>
        <taxon>Bacteria</taxon>
        <taxon>Bacillati</taxon>
        <taxon>Actinomycetota</taxon>
        <taxon>Actinomycetes</taxon>
        <taxon>Pseudonocardiales</taxon>
        <taxon>Pseudonocardiaceae</taxon>
        <taxon>Pseudonocardia</taxon>
    </lineage>
</organism>
<dbReference type="AlphaFoldDB" id="A0A511D7I4"/>
<reference evidence="1 2" key="1">
    <citation type="submission" date="2019-07" db="EMBL/GenBank/DDBJ databases">
        <title>Whole genome shotgun sequence of Pseudonocardia asaccharolytica NBRC 16224.</title>
        <authorList>
            <person name="Hosoyama A."/>
            <person name="Uohara A."/>
            <person name="Ohji S."/>
            <person name="Ichikawa N."/>
        </authorList>
    </citation>
    <scope>NUCLEOTIDE SEQUENCE [LARGE SCALE GENOMIC DNA]</scope>
    <source>
        <strain evidence="1 2">NBRC 16224</strain>
    </source>
</reference>